<sequence length="1338" mass="152451">DETTNILIDSCSDYTDSLGSISCLWKGSFQSKEYELRSIAWDSWWGTDFTLTDLWDLDNWNGDVESTTNNYVQIEMISGNPRFGDPLNPWDLSDVDYIYSEIYFNSSPTYRHYLHSDAQSMYYVDMSITVNTWSIFIAELSDYTALNSPDITAIDYWGGQWSSSPLLHRFRDIHFIKAQKYYFTPQVVSYSDYAGRELNDAWNWTTPYIVVGNNEFAEYFFDELSDSVDFTEGDQEGFTNSGSTTTVSNGLMKITKTTTTSYIQTYRTGLNIEGRIYTNLRIRIRSLLSAPSVIRLTEINYAESGKCTQSYGSGGLIELTSTLTEFNFNLTANCLNWLESKDDSNIVRNIDALRLTFYHGDGSTTSNYPISDSYEIDYIGLTGVYDYATLELLDSWDFQDSNEYFYNTYGNVSDFNDGSLETFDGINTTLSNNGSDYLQLTNDGDIEYFCAIKLDCADFSEGDHEGGFSGSYSVQDGYYSQYSTAWQWAFAYTVSGGQLEVDDRDINVGLFSRFEIRMKANVTGTNHLIYVRSFSRSSSLNNGFIYENIVITSTDWFTYVVEVEDFDAEYNWDNTGTWSGFDIAVDQAGIRTDIDYIKVFFEYDYASHGSISDSWDFNDGIDYFTEDESLTQNFDFDYAIVELDDEWDFNEDKDGMTHFYGGTSTWIGTTVNRTDTNNFFDLKFTGLNIDTSTYQYLSMGYYVGLNEITAISVVNTTESSVCSDSTNRAVGSWYIFTCDLSTSTNWIDEPQTILNIFIETVGVSDSWVLIDWIHLTPNYGWDLDNYGDLSYEYSEYLKLVSDVAEYFKNTLGNESTFNDGTTEDWTDEFISNYFYNVLSNEADFKDGTVESFIDEFLNEFFRDSLSNKSDFKDGTNEGFDCVSFACTSNLANEYLEFMNDKLDYFTEIYSDRIDFKEDIEGFTGLMGQPVSWESAEYLKTVTSTGFASPNSYSIDSNIYTTLRMRFNSSNAVNIIYVFDYIYTGVIYNEPCTDYTGWSSGMWHEFECVLSYPDGWNSSAETRFSVLFSGPISTKFIDYFEIVDPTDSVNITRTGLSINSDTYETFRIKFNNSQTVDTIKIFDSASNTICTDSTGWSSGSSFKIFSCDLGLSGSWSGTETEISFWFNGTTSGTIIIDWIDLWRKATITNAVSEYAQFTSEGIKRTGLSIDSSTYEYLQFSFNSSTSVTSIQIYDVLYPDGYSTSATTSGNVHLRGDSIIKGVWQNYCHMIYRGTDHQNNFNHHFYIRGDYIGWEKSGYWWNSNHTSAGGWDVAPSNGISIATFMGGNTNDYNSPWDQHMDLDDLFVGIPVIDDGVAVWEGQYDFVSDEPDDRWEIPLPP</sequence>
<accession>A0A0F9LZH5</accession>
<protein>
    <submittedName>
        <fullName evidence="1">Uncharacterized protein</fullName>
    </submittedName>
</protein>
<name>A0A0F9LZH5_9ZZZZ</name>
<feature type="non-terminal residue" evidence="1">
    <location>
        <position position="1"/>
    </location>
</feature>
<reference evidence="1" key="1">
    <citation type="journal article" date="2015" name="Nature">
        <title>Complex archaea that bridge the gap between prokaryotes and eukaryotes.</title>
        <authorList>
            <person name="Spang A."/>
            <person name="Saw J.H."/>
            <person name="Jorgensen S.L."/>
            <person name="Zaremba-Niedzwiedzka K."/>
            <person name="Martijn J."/>
            <person name="Lind A.E."/>
            <person name="van Eijk R."/>
            <person name="Schleper C."/>
            <person name="Guy L."/>
            <person name="Ettema T.J."/>
        </authorList>
    </citation>
    <scope>NUCLEOTIDE SEQUENCE</scope>
</reference>
<gene>
    <name evidence="1" type="ORF">LCGC14_1446880</name>
</gene>
<dbReference type="EMBL" id="LAZR01009923">
    <property type="protein sequence ID" value="KKM69825.1"/>
    <property type="molecule type" value="Genomic_DNA"/>
</dbReference>
<comment type="caution">
    <text evidence="1">The sequence shown here is derived from an EMBL/GenBank/DDBJ whole genome shotgun (WGS) entry which is preliminary data.</text>
</comment>
<organism evidence="1">
    <name type="scientific">marine sediment metagenome</name>
    <dbReference type="NCBI Taxonomy" id="412755"/>
    <lineage>
        <taxon>unclassified sequences</taxon>
        <taxon>metagenomes</taxon>
        <taxon>ecological metagenomes</taxon>
    </lineage>
</organism>
<evidence type="ECO:0000313" key="1">
    <source>
        <dbReference type="EMBL" id="KKM69825.1"/>
    </source>
</evidence>
<proteinExistence type="predicted"/>
<feature type="non-terminal residue" evidence="1">
    <location>
        <position position="1338"/>
    </location>
</feature>